<dbReference type="RefSeq" id="WP_184673401.1">
    <property type="nucleotide sequence ID" value="NZ_BAABAI010000041.1"/>
</dbReference>
<keyword evidence="2" id="KW-0732">Signal</keyword>
<keyword evidence="1" id="KW-0812">Transmembrane</keyword>
<keyword evidence="1" id="KW-0472">Membrane</keyword>
<dbReference type="EMBL" id="JACHJS010000001">
    <property type="protein sequence ID" value="MBB4968130.1"/>
    <property type="molecule type" value="Genomic_DNA"/>
</dbReference>
<keyword evidence="4" id="KW-1185">Reference proteome</keyword>
<evidence type="ECO:0000256" key="1">
    <source>
        <dbReference type="SAM" id="Phobius"/>
    </source>
</evidence>
<evidence type="ECO:0000256" key="2">
    <source>
        <dbReference type="SAM" id="SignalP"/>
    </source>
</evidence>
<dbReference type="NCBIfam" id="NF040603">
    <property type="entry name" value="choice_anch_P"/>
    <property type="match status" value="1"/>
</dbReference>
<proteinExistence type="predicted"/>
<keyword evidence="1" id="KW-1133">Transmembrane helix</keyword>
<feature type="transmembrane region" description="Helical" evidence="1">
    <location>
        <begin position="229"/>
        <end position="248"/>
    </location>
</feature>
<feature type="chain" id="PRO_5031540205" description="LPXTG-motif cell wall-anchored protein" evidence="2">
    <location>
        <begin position="30"/>
        <end position="256"/>
    </location>
</feature>
<dbReference type="Proteomes" id="UP000542674">
    <property type="component" value="Unassembled WGS sequence"/>
</dbReference>
<protein>
    <recommendedName>
        <fullName evidence="5">LPXTG-motif cell wall-anchored protein</fullName>
    </recommendedName>
</protein>
<comment type="caution">
    <text evidence="3">The sequence shown here is derived from an EMBL/GenBank/DDBJ whole genome shotgun (WGS) entry which is preliminary data.</text>
</comment>
<accession>A0A7W7TAA6</accession>
<sequence>MRVRMTRRTGVAGLAAVVALLVGATPASASPGDASAFGVDVAVTLLGQAAVQVGPLAVADSDGPTSASVASVDQPGVLRTGVVTASASRDDQSGAVTASASTVDAEVGVLGPVVGDVTASVIAAECTATQQGITGKSTLTDVDLGSLGPVDANAAPNTTIDVKVLNVVVGKLVLNEQVTNTDGSLTVNALHLTLLADVLGALGTGDVVISSATCGPAALPIPMASGTGLWLGLGMLALFAVPAALITLRPRRAEAV</sequence>
<dbReference type="AlphaFoldDB" id="A0A7W7TAA6"/>
<reference evidence="3 4" key="1">
    <citation type="submission" date="2020-08" db="EMBL/GenBank/DDBJ databases">
        <title>Sequencing the genomes of 1000 actinobacteria strains.</title>
        <authorList>
            <person name="Klenk H.-P."/>
        </authorList>
    </citation>
    <scope>NUCLEOTIDE SEQUENCE [LARGE SCALE GENOMIC DNA]</scope>
    <source>
        <strain evidence="3 4">DSM 45084</strain>
    </source>
</reference>
<name>A0A7W7TAA6_9PSEU</name>
<evidence type="ECO:0008006" key="5">
    <source>
        <dbReference type="Google" id="ProtNLM"/>
    </source>
</evidence>
<organism evidence="3 4">
    <name type="scientific">Saccharothrix violaceirubra</name>
    <dbReference type="NCBI Taxonomy" id="413306"/>
    <lineage>
        <taxon>Bacteria</taxon>
        <taxon>Bacillati</taxon>
        <taxon>Actinomycetota</taxon>
        <taxon>Actinomycetes</taxon>
        <taxon>Pseudonocardiales</taxon>
        <taxon>Pseudonocardiaceae</taxon>
        <taxon>Saccharothrix</taxon>
    </lineage>
</organism>
<evidence type="ECO:0000313" key="4">
    <source>
        <dbReference type="Proteomes" id="UP000542674"/>
    </source>
</evidence>
<dbReference type="InterPro" id="IPR006311">
    <property type="entry name" value="TAT_signal"/>
</dbReference>
<feature type="signal peptide" evidence="2">
    <location>
        <begin position="1"/>
        <end position="29"/>
    </location>
</feature>
<gene>
    <name evidence="3" type="ORF">F4559_005489</name>
</gene>
<evidence type="ECO:0000313" key="3">
    <source>
        <dbReference type="EMBL" id="MBB4968130.1"/>
    </source>
</evidence>
<dbReference type="PROSITE" id="PS51318">
    <property type="entry name" value="TAT"/>
    <property type="match status" value="1"/>
</dbReference>